<keyword evidence="4 6" id="KW-1133">Transmembrane helix</keyword>
<comment type="subcellular location">
    <subcellularLocation>
        <location evidence="6">Cell membrane</location>
        <topology evidence="6">Multi-pass membrane protein</topology>
    </subcellularLocation>
    <subcellularLocation>
        <location evidence="1">Membrane</location>
        <topology evidence="1">Multi-pass membrane protein</topology>
    </subcellularLocation>
</comment>
<feature type="transmembrane region" description="Helical" evidence="6">
    <location>
        <begin position="239"/>
        <end position="257"/>
    </location>
</feature>
<dbReference type="RefSeq" id="WP_100257152.1">
    <property type="nucleotide sequence ID" value="NZ_CP011797.1"/>
</dbReference>
<dbReference type="PANTHER" id="PTHR43701:SF2">
    <property type="entry name" value="MEMBRANE TRANSPORTER PROTEIN YJNA-RELATED"/>
    <property type="match status" value="1"/>
</dbReference>
<evidence type="ECO:0000256" key="1">
    <source>
        <dbReference type="ARBA" id="ARBA00004141"/>
    </source>
</evidence>
<feature type="transmembrane region" description="Helical" evidence="6">
    <location>
        <begin position="71"/>
        <end position="94"/>
    </location>
</feature>
<dbReference type="InterPro" id="IPR002781">
    <property type="entry name" value="TM_pro_TauE-like"/>
</dbReference>
<protein>
    <recommendedName>
        <fullName evidence="6">Probable membrane transporter protein</fullName>
    </recommendedName>
</protein>
<feature type="transmembrane region" description="Helical" evidence="6">
    <location>
        <begin position="106"/>
        <end position="125"/>
    </location>
</feature>
<dbReference type="Proteomes" id="UP000229757">
    <property type="component" value="Chromosome"/>
</dbReference>
<dbReference type="EMBL" id="CP011797">
    <property type="protein sequence ID" value="ATX76842.1"/>
    <property type="molecule type" value="Genomic_DNA"/>
</dbReference>
<comment type="similarity">
    <text evidence="2 6">Belongs to the 4-toluene sulfonate uptake permease (TSUP) (TC 2.A.102) family.</text>
</comment>
<gene>
    <name evidence="7" type="ORF">REIFOR_01703</name>
</gene>
<reference evidence="7 8" key="1">
    <citation type="journal article" date="2017" name="Environ. Microbiol.">
        <title>Genomic and physiological analyses of 'Reinekea forsetii' reveal a versatile opportunistic lifestyle during spring algae blooms.</title>
        <authorList>
            <person name="Avci B."/>
            <person name="Hahnke R.L."/>
            <person name="Chafee M."/>
            <person name="Fischer T."/>
            <person name="Gruber-Vodicka H."/>
            <person name="Tegetmeyer H.E."/>
            <person name="Harder J."/>
            <person name="Fuchs B.M."/>
            <person name="Amann R.I."/>
            <person name="Teeling H."/>
        </authorList>
    </citation>
    <scope>NUCLEOTIDE SEQUENCE [LARGE SCALE GENOMIC DNA]</scope>
    <source>
        <strain evidence="7 8">Hel1_31_D35</strain>
    </source>
</reference>
<dbReference type="InterPro" id="IPR051598">
    <property type="entry name" value="TSUP/Inactive_protease-like"/>
</dbReference>
<keyword evidence="5 6" id="KW-0472">Membrane</keyword>
<feature type="transmembrane region" description="Helical" evidence="6">
    <location>
        <begin position="184"/>
        <end position="204"/>
    </location>
</feature>
<dbReference type="PANTHER" id="PTHR43701">
    <property type="entry name" value="MEMBRANE TRANSPORTER PROTEIN MJ0441-RELATED"/>
    <property type="match status" value="1"/>
</dbReference>
<feature type="transmembrane region" description="Helical" evidence="6">
    <location>
        <begin position="146"/>
        <end position="178"/>
    </location>
</feature>
<dbReference type="OrthoDB" id="5189995at2"/>
<keyword evidence="6" id="KW-1003">Cell membrane</keyword>
<evidence type="ECO:0000313" key="7">
    <source>
        <dbReference type="EMBL" id="ATX76842.1"/>
    </source>
</evidence>
<dbReference type="AlphaFoldDB" id="A0A2K8KQE9"/>
<evidence type="ECO:0000313" key="8">
    <source>
        <dbReference type="Proteomes" id="UP000229757"/>
    </source>
</evidence>
<accession>A0A2K8KQE9</accession>
<evidence type="ECO:0000256" key="3">
    <source>
        <dbReference type="ARBA" id="ARBA00022692"/>
    </source>
</evidence>
<organism evidence="7 8">
    <name type="scientific">Reinekea forsetii</name>
    <dbReference type="NCBI Taxonomy" id="1336806"/>
    <lineage>
        <taxon>Bacteria</taxon>
        <taxon>Pseudomonadati</taxon>
        <taxon>Pseudomonadota</taxon>
        <taxon>Gammaproteobacteria</taxon>
        <taxon>Oceanospirillales</taxon>
        <taxon>Saccharospirillaceae</taxon>
        <taxon>Reinekea</taxon>
    </lineage>
</organism>
<proteinExistence type="inferred from homology"/>
<feature type="transmembrane region" description="Helical" evidence="6">
    <location>
        <begin position="211"/>
        <end position="233"/>
    </location>
</feature>
<sequence length="258" mass="26899">MEILFLVLTGGLIGLIVGITGVGGGALMTPALLLFGFPAHIAIGTDLWFAALTKTGGLISHHRQGHVNWTIVRNLALGSLPAAVVTGILLSAWSDSPENYAPLLKSALGFMLILTSIALLFRTRISALYGRRQNTQADASGGSWRLIGVGIILGAFVTLSSVGAGAIGTAVLMIMFPYLVPKNIVGTDIAHAVPLTFIAGLVHLRLGNVDFVLLACLLAGSLPAIYVGSALSSRIPGQLMHPILASLLMLLGLKYALF</sequence>
<name>A0A2K8KQE9_9GAMM</name>
<evidence type="ECO:0000256" key="4">
    <source>
        <dbReference type="ARBA" id="ARBA00022989"/>
    </source>
</evidence>
<evidence type="ECO:0000256" key="6">
    <source>
        <dbReference type="RuleBase" id="RU363041"/>
    </source>
</evidence>
<dbReference type="GO" id="GO:0005886">
    <property type="term" value="C:plasma membrane"/>
    <property type="evidence" value="ECO:0007669"/>
    <property type="project" value="UniProtKB-SubCell"/>
</dbReference>
<dbReference type="KEGG" id="rfo:REIFOR_01703"/>
<keyword evidence="8" id="KW-1185">Reference proteome</keyword>
<keyword evidence="3 6" id="KW-0812">Transmembrane</keyword>
<evidence type="ECO:0000256" key="2">
    <source>
        <dbReference type="ARBA" id="ARBA00009142"/>
    </source>
</evidence>
<dbReference type="Pfam" id="PF01925">
    <property type="entry name" value="TauE"/>
    <property type="match status" value="1"/>
</dbReference>
<evidence type="ECO:0000256" key="5">
    <source>
        <dbReference type="ARBA" id="ARBA00023136"/>
    </source>
</evidence>
<feature type="transmembrane region" description="Helical" evidence="6">
    <location>
        <begin position="28"/>
        <end position="50"/>
    </location>
</feature>